<feature type="signal peptide" evidence="2">
    <location>
        <begin position="1"/>
        <end position="19"/>
    </location>
</feature>
<dbReference type="HOGENOM" id="CLU_1627362_0_0_1"/>
<keyword evidence="1" id="KW-1133">Transmembrane helix</keyword>
<gene>
    <name evidence="3" type="ORF">LACBIDRAFT_329775</name>
</gene>
<evidence type="ECO:0000313" key="3">
    <source>
        <dbReference type="EMBL" id="EDR05356.1"/>
    </source>
</evidence>
<protein>
    <submittedName>
        <fullName evidence="3">Predicted protein</fullName>
    </submittedName>
</protein>
<sequence length="163" mass="18013">MFLLFSNTNILLLPSPSSAAVKGRKTNNCGINLCSPILFGPPFFVLFLAVFNPFASPSQSRMAFHITALPLKPEARIPLPPHNLTPFFPMLGKEEENEAVRMEPVVFLVIADTRSRSKDPCIFIFTSELVLLLIILSDDPQHMFNYHQGSSGDGEHATCVPEA</sequence>
<keyword evidence="4" id="KW-1185">Reference proteome</keyword>
<feature type="transmembrane region" description="Helical" evidence="1">
    <location>
        <begin position="35"/>
        <end position="55"/>
    </location>
</feature>
<dbReference type="RefSeq" id="XP_001883914.1">
    <property type="nucleotide sequence ID" value="XM_001883879.1"/>
</dbReference>
<dbReference type="Proteomes" id="UP000001194">
    <property type="component" value="Unassembled WGS sequence"/>
</dbReference>
<dbReference type="EMBL" id="DS547113">
    <property type="protein sequence ID" value="EDR05356.1"/>
    <property type="molecule type" value="Genomic_DNA"/>
</dbReference>
<name>B0DJ73_LACBS</name>
<dbReference type="KEGG" id="lbc:LACBIDRAFT_329775"/>
<evidence type="ECO:0000313" key="4">
    <source>
        <dbReference type="Proteomes" id="UP000001194"/>
    </source>
</evidence>
<keyword evidence="2" id="KW-0732">Signal</keyword>
<organism evidence="4">
    <name type="scientific">Laccaria bicolor (strain S238N-H82 / ATCC MYA-4686)</name>
    <name type="common">Bicoloured deceiver</name>
    <name type="synonym">Laccaria laccata var. bicolor</name>
    <dbReference type="NCBI Taxonomy" id="486041"/>
    <lineage>
        <taxon>Eukaryota</taxon>
        <taxon>Fungi</taxon>
        <taxon>Dikarya</taxon>
        <taxon>Basidiomycota</taxon>
        <taxon>Agaricomycotina</taxon>
        <taxon>Agaricomycetes</taxon>
        <taxon>Agaricomycetidae</taxon>
        <taxon>Agaricales</taxon>
        <taxon>Agaricineae</taxon>
        <taxon>Hydnangiaceae</taxon>
        <taxon>Laccaria</taxon>
    </lineage>
</organism>
<dbReference type="GeneID" id="6079578"/>
<proteinExistence type="predicted"/>
<dbReference type="InParanoid" id="B0DJ73"/>
<reference evidence="3 4" key="1">
    <citation type="journal article" date="2008" name="Nature">
        <title>The genome of Laccaria bicolor provides insights into mycorrhizal symbiosis.</title>
        <authorList>
            <person name="Martin F."/>
            <person name="Aerts A."/>
            <person name="Ahren D."/>
            <person name="Brun A."/>
            <person name="Danchin E.G.J."/>
            <person name="Duchaussoy F."/>
            <person name="Gibon J."/>
            <person name="Kohler A."/>
            <person name="Lindquist E."/>
            <person name="Pereda V."/>
            <person name="Salamov A."/>
            <person name="Shapiro H.J."/>
            <person name="Wuyts J."/>
            <person name="Blaudez D."/>
            <person name="Buee M."/>
            <person name="Brokstein P."/>
            <person name="Canbaeck B."/>
            <person name="Cohen D."/>
            <person name="Courty P.E."/>
            <person name="Coutinho P.M."/>
            <person name="Delaruelle C."/>
            <person name="Detter J.C."/>
            <person name="Deveau A."/>
            <person name="DiFazio S."/>
            <person name="Duplessis S."/>
            <person name="Fraissinet-Tachet L."/>
            <person name="Lucic E."/>
            <person name="Frey-Klett P."/>
            <person name="Fourrey C."/>
            <person name="Feussner I."/>
            <person name="Gay G."/>
            <person name="Grimwood J."/>
            <person name="Hoegger P.J."/>
            <person name="Jain P."/>
            <person name="Kilaru S."/>
            <person name="Labbe J."/>
            <person name="Lin Y.C."/>
            <person name="Legue V."/>
            <person name="Le Tacon F."/>
            <person name="Marmeisse R."/>
            <person name="Melayah D."/>
            <person name="Montanini B."/>
            <person name="Muratet M."/>
            <person name="Nehls U."/>
            <person name="Niculita-Hirzel H."/>
            <person name="Oudot-Le Secq M.P."/>
            <person name="Peter M."/>
            <person name="Quesneville H."/>
            <person name="Rajashekar B."/>
            <person name="Reich M."/>
            <person name="Rouhier N."/>
            <person name="Schmutz J."/>
            <person name="Yin T."/>
            <person name="Chalot M."/>
            <person name="Henrissat B."/>
            <person name="Kuees U."/>
            <person name="Lucas S."/>
            <person name="Van de Peer Y."/>
            <person name="Podila G.K."/>
            <person name="Polle A."/>
            <person name="Pukkila P.J."/>
            <person name="Richardson P.M."/>
            <person name="Rouze P."/>
            <person name="Sanders I.R."/>
            <person name="Stajich J.E."/>
            <person name="Tunlid A."/>
            <person name="Tuskan G."/>
            <person name="Grigoriev I.V."/>
        </authorList>
    </citation>
    <scope>NUCLEOTIDE SEQUENCE [LARGE SCALE GENOMIC DNA]</scope>
    <source>
        <strain evidence="4">S238N-H82 / ATCC MYA-4686</strain>
    </source>
</reference>
<evidence type="ECO:0000256" key="2">
    <source>
        <dbReference type="SAM" id="SignalP"/>
    </source>
</evidence>
<keyword evidence="1" id="KW-0472">Membrane</keyword>
<feature type="chain" id="PRO_5002749110" evidence="2">
    <location>
        <begin position="20"/>
        <end position="163"/>
    </location>
</feature>
<dbReference type="AlphaFoldDB" id="B0DJ73"/>
<accession>B0DJ73</accession>
<evidence type="ECO:0000256" key="1">
    <source>
        <dbReference type="SAM" id="Phobius"/>
    </source>
</evidence>
<keyword evidence="1" id="KW-0812">Transmembrane</keyword>